<keyword evidence="2" id="KW-0012">Acyltransferase</keyword>
<dbReference type="PANTHER" id="PTHR10545:SF29">
    <property type="entry name" value="GH14572P-RELATED"/>
    <property type="match status" value="1"/>
</dbReference>
<dbReference type="AlphaFoldDB" id="A0AAU8HCH5"/>
<evidence type="ECO:0000313" key="4">
    <source>
        <dbReference type="EMBL" id="XBP92098.1"/>
    </source>
</evidence>
<accession>A0AAU8HCH5</accession>
<dbReference type="InterPro" id="IPR016181">
    <property type="entry name" value="Acyl_CoA_acyltransferase"/>
</dbReference>
<dbReference type="PANTHER" id="PTHR10545">
    <property type="entry name" value="DIAMINE N-ACETYLTRANSFERASE"/>
    <property type="match status" value="1"/>
</dbReference>
<dbReference type="EMBL" id="CP159342">
    <property type="protein sequence ID" value="XCH72795.1"/>
    <property type="molecule type" value="Genomic_DNA"/>
</dbReference>
<dbReference type="CDD" id="cd04301">
    <property type="entry name" value="NAT_SF"/>
    <property type="match status" value="1"/>
</dbReference>
<evidence type="ECO:0000259" key="3">
    <source>
        <dbReference type="PROSITE" id="PS51186"/>
    </source>
</evidence>
<dbReference type="SUPFAM" id="SSF55729">
    <property type="entry name" value="Acyl-CoA N-acyltransferases (Nat)"/>
    <property type="match status" value="1"/>
</dbReference>
<dbReference type="InterPro" id="IPR000182">
    <property type="entry name" value="GNAT_dom"/>
</dbReference>
<proteinExistence type="predicted"/>
<organism evidence="5">
    <name type="scientific">Micromonospora sp. CCTCC AA 2012012</name>
    <dbReference type="NCBI Taxonomy" id="3111921"/>
    <lineage>
        <taxon>Bacteria</taxon>
        <taxon>Bacillati</taxon>
        <taxon>Actinomycetota</taxon>
        <taxon>Actinomycetes</taxon>
        <taxon>Micromonosporales</taxon>
        <taxon>Micromonosporaceae</taxon>
        <taxon>Micromonospora</taxon>
    </lineage>
</organism>
<evidence type="ECO:0000256" key="2">
    <source>
        <dbReference type="ARBA" id="ARBA00023315"/>
    </source>
</evidence>
<dbReference type="Pfam" id="PF00583">
    <property type="entry name" value="Acetyltransf_1"/>
    <property type="match status" value="1"/>
</dbReference>
<reference evidence="4" key="1">
    <citation type="submission" date="2024-01" db="EMBL/GenBank/DDBJ databases">
        <title>The genome sequence of Micromonospora mangrovi CCTCC AA 2012012.</title>
        <authorList>
            <person name="Gao J."/>
        </authorList>
    </citation>
    <scope>NUCLEOTIDE SEQUENCE</scope>
    <source>
        <strain evidence="4">CCTCC AA 2012012</strain>
    </source>
</reference>
<gene>
    <name evidence="5" type="ORF">ABUL08_21070</name>
    <name evidence="4" type="ORF">VK199_20995</name>
</gene>
<protein>
    <submittedName>
        <fullName evidence="5">GNAT family N-acetyltransferase</fullName>
    </submittedName>
</protein>
<dbReference type="InterPro" id="IPR051016">
    <property type="entry name" value="Diverse_Substrate_AcTransf"/>
</dbReference>
<dbReference type="RefSeq" id="WP_350931667.1">
    <property type="nucleotide sequence ID" value="NZ_CP157762.1"/>
</dbReference>
<keyword evidence="1" id="KW-0808">Transferase</keyword>
<dbReference type="PROSITE" id="PS51186">
    <property type="entry name" value="GNAT"/>
    <property type="match status" value="1"/>
</dbReference>
<dbReference type="GO" id="GO:0008080">
    <property type="term" value="F:N-acetyltransferase activity"/>
    <property type="evidence" value="ECO:0007669"/>
    <property type="project" value="TreeGrafter"/>
</dbReference>
<name>A0AAU8HCH5_9ACTN</name>
<dbReference type="EMBL" id="CP157762">
    <property type="protein sequence ID" value="XBP92098.1"/>
    <property type="molecule type" value="Genomic_DNA"/>
</dbReference>
<evidence type="ECO:0000313" key="5">
    <source>
        <dbReference type="EMBL" id="XCH72795.1"/>
    </source>
</evidence>
<feature type="domain" description="N-acetyltransferase" evidence="3">
    <location>
        <begin position="1"/>
        <end position="153"/>
    </location>
</feature>
<reference evidence="5" key="2">
    <citation type="submission" date="2024-06" db="EMBL/GenBank/DDBJ databases">
        <title>Micromonospora mangrovi CCTCC AA 2012012 genome sequences.</title>
        <authorList>
            <person name="Gao J."/>
        </authorList>
    </citation>
    <scope>NUCLEOTIDE SEQUENCE</scope>
    <source>
        <strain evidence="5">CCTCC AA 2012012</strain>
    </source>
</reference>
<evidence type="ECO:0000256" key="1">
    <source>
        <dbReference type="ARBA" id="ARBA00022679"/>
    </source>
</evidence>
<sequence length="153" mass="16787">MIIRPAVLGDLVEVARLCAAHAAYEQAPPVPGNLTELLAEAIAAPHPRLWCLVATQQDTVIAYLTMTLEFSTWCGREYAHLDCLYVDEDHRGLGVGRSLMGAAVTQARDLGVSEIQWQTPAWNADAIRLYDRLGATSSAKRRYLLQTDPPLTA</sequence>
<dbReference type="Gene3D" id="3.40.630.30">
    <property type="match status" value="1"/>
</dbReference>